<feature type="region of interest" description="Disordered" evidence="1">
    <location>
        <begin position="1"/>
        <end position="47"/>
    </location>
</feature>
<proteinExistence type="predicted"/>
<feature type="region of interest" description="Disordered" evidence="1">
    <location>
        <begin position="176"/>
        <end position="211"/>
    </location>
</feature>
<keyword evidence="3" id="KW-1185">Reference proteome</keyword>
<feature type="compositionally biased region" description="Low complexity" evidence="1">
    <location>
        <begin position="73"/>
        <end position="86"/>
    </location>
</feature>
<evidence type="ECO:0000256" key="1">
    <source>
        <dbReference type="SAM" id="MobiDB-lite"/>
    </source>
</evidence>
<dbReference type="OrthoDB" id="2279208at2759"/>
<feature type="compositionally biased region" description="Basic and acidic residues" evidence="1">
    <location>
        <begin position="1"/>
        <end position="37"/>
    </location>
</feature>
<gene>
    <name evidence="2" type="ORF">EC973_000502</name>
</gene>
<dbReference type="EMBL" id="JABAYA010000106">
    <property type="protein sequence ID" value="KAF7725009.1"/>
    <property type="molecule type" value="Genomic_DNA"/>
</dbReference>
<feature type="region of interest" description="Disordered" evidence="1">
    <location>
        <begin position="71"/>
        <end position="94"/>
    </location>
</feature>
<organism evidence="2 3">
    <name type="scientific">Apophysomyces ossiformis</name>
    <dbReference type="NCBI Taxonomy" id="679940"/>
    <lineage>
        <taxon>Eukaryota</taxon>
        <taxon>Fungi</taxon>
        <taxon>Fungi incertae sedis</taxon>
        <taxon>Mucoromycota</taxon>
        <taxon>Mucoromycotina</taxon>
        <taxon>Mucoromycetes</taxon>
        <taxon>Mucorales</taxon>
        <taxon>Mucorineae</taxon>
        <taxon>Mucoraceae</taxon>
        <taxon>Apophysomyces</taxon>
    </lineage>
</organism>
<evidence type="ECO:0000313" key="2">
    <source>
        <dbReference type="EMBL" id="KAF7725009.1"/>
    </source>
</evidence>
<sequence>MACNKENVDNVDLQKMHEGSRDRKREIRLNKQQERRRTTSSAAMTKTAMATATKTTKMTKGATTIVRLRDPSRMTTTTRPDTSSTRPVRRREPSPLLIWGDRRRTYSVKKYPDGGMEIIVPQNLTPEQERYEFPPRSQFLKKLATVDKKRLPSQTDSVNSDQTIAEWFTTRKQELSHQRDGASFLSNRSKRSKSSHQSVEPRYPHTPKLSPNIMLGLHLQSKAGKRCAAAALAAASRRSTNTTHSTTSATHTSTGRSTNSNTSIYQHHSSYHSFTLSVPTPTDASNKHYVPKHLLTSVQNKNRTTLTTKRSNLMHKKPSSATVHQNISHYFEEKTKASHATHLSGMVERVHTVHRSLEEQQRRARERMRKLERLLNEDNPILVRYPHHPFDRSIRPGLPTRA</sequence>
<dbReference type="Proteomes" id="UP000605846">
    <property type="component" value="Unassembled WGS sequence"/>
</dbReference>
<feature type="compositionally biased region" description="Low complexity" evidence="1">
    <location>
        <begin position="234"/>
        <end position="263"/>
    </location>
</feature>
<dbReference type="AlphaFoldDB" id="A0A8H7BUZ2"/>
<accession>A0A8H7BUZ2</accession>
<evidence type="ECO:0000313" key="3">
    <source>
        <dbReference type="Proteomes" id="UP000605846"/>
    </source>
</evidence>
<comment type="caution">
    <text evidence="2">The sequence shown here is derived from an EMBL/GenBank/DDBJ whole genome shotgun (WGS) entry which is preliminary data.</text>
</comment>
<protein>
    <submittedName>
        <fullName evidence="2">Uncharacterized protein</fullName>
    </submittedName>
</protein>
<reference evidence="2" key="1">
    <citation type="submission" date="2020-01" db="EMBL/GenBank/DDBJ databases">
        <title>Genome Sequencing of Three Apophysomyces-Like Fungal Strains Confirms a Novel Fungal Genus in the Mucoromycota with divergent Burkholderia-like Endosymbiotic Bacteria.</title>
        <authorList>
            <person name="Stajich J.E."/>
            <person name="Macias A.M."/>
            <person name="Carter-House D."/>
            <person name="Lovett B."/>
            <person name="Kasson L.R."/>
            <person name="Berry K."/>
            <person name="Grigoriev I."/>
            <person name="Chang Y."/>
            <person name="Spatafora J."/>
            <person name="Kasson M.T."/>
        </authorList>
    </citation>
    <scope>NUCLEOTIDE SEQUENCE</scope>
    <source>
        <strain evidence="2">NRRL A-21654</strain>
    </source>
</reference>
<feature type="region of interest" description="Disordered" evidence="1">
    <location>
        <begin position="234"/>
        <end position="264"/>
    </location>
</feature>
<name>A0A8H7BUZ2_9FUNG</name>